<dbReference type="KEGG" id="bgm:CAL15_12300"/>
<dbReference type="GO" id="GO:0006355">
    <property type="term" value="P:regulation of DNA-templated transcription"/>
    <property type="evidence" value="ECO:0007669"/>
    <property type="project" value="InterPro"/>
</dbReference>
<keyword evidence="3" id="KW-0804">Transcription</keyword>
<dbReference type="EMBL" id="CP021111">
    <property type="protein sequence ID" value="ARP95088.1"/>
    <property type="molecule type" value="Genomic_DNA"/>
</dbReference>
<organism evidence="5 6">
    <name type="scientific">Bordetella genomosp. 13</name>
    <dbReference type="NCBI Taxonomy" id="463040"/>
    <lineage>
        <taxon>Bacteria</taxon>
        <taxon>Pseudomonadati</taxon>
        <taxon>Pseudomonadota</taxon>
        <taxon>Betaproteobacteria</taxon>
        <taxon>Burkholderiales</taxon>
        <taxon>Alcaligenaceae</taxon>
        <taxon>Bordetella</taxon>
    </lineage>
</organism>
<reference evidence="5 6" key="1">
    <citation type="submission" date="2017-05" db="EMBL/GenBank/DDBJ databases">
        <title>Complete and WGS of Bordetella genogroups.</title>
        <authorList>
            <person name="Spilker T."/>
            <person name="LiPuma J."/>
        </authorList>
    </citation>
    <scope>NUCLEOTIDE SEQUENCE [LARGE SCALE GENOMIC DNA]</scope>
    <source>
        <strain evidence="5 6">AU7206</strain>
    </source>
</reference>
<evidence type="ECO:0000256" key="1">
    <source>
        <dbReference type="ARBA" id="ARBA00023015"/>
    </source>
</evidence>
<dbReference type="GO" id="GO:0003677">
    <property type="term" value="F:DNA binding"/>
    <property type="evidence" value="ECO:0007669"/>
    <property type="project" value="UniProtKB-KW"/>
</dbReference>
<evidence type="ECO:0000313" key="5">
    <source>
        <dbReference type="EMBL" id="ARP95088.1"/>
    </source>
</evidence>
<dbReference type="CDD" id="cd06170">
    <property type="entry name" value="LuxR_C_like"/>
    <property type="match status" value="1"/>
</dbReference>
<dbReference type="SUPFAM" id="SSF46894">
    <property type="entry name" value="C-terminal effector domain of the bipartite response regulators"/>
    <property type="match status" value="1"/>
</dbReference>
<dbReference type="InterPro" id="IPR016032">
    <property type="entry name" value="Sig_transdc_resp-reg_C-effctor"/>
</dbReference>
<dbReference type="PROSITE" id="PS50043">
    <property type="entry name" value="HTH_LUXR_2"/>
    <property type="match status" value="1"/>
</dbReference>
<feature type="domain" description="HTH luxR-type" evidence="4">
    <location>
        <begin position="143"/>
        <end position="208"/>
    </location>
</feature>
<dbReference type="InterPro" id="IPR000792">
    <property type="entry name" value="Tscrpt_reg_LuxR_C"/>
</dbReference>
<dbReference type="PRINTS" id="PR00038">
    <property type="entry name" value="HTHLUXR"/>
</dbReference>
<dbReference type="InterPro" id="IPR011006">
    <property type="entry name" value="CheY-like_superfamily"/>
</dbReference>
<keyword evidence="1" id="KW-0805">Transcription regulation</keyword>
<gene>
    <name evidence="5" type="ORF">CAL15_12300</name>
</gene>
<dbReference type="Pfam" id="PF00196">
    <property type="entry name" value="GerE"/>
    <property type="match status" value="1"/>
</dbReference>
<keyword evidence="2" id="KW-0238">DNA-binding</keyword>
<dbReference type="SMART" id="SM00421">
    <property type="entry name" value="HTH_LUXR"/>
    <property type="match status" value="1"/>
</dbReference>
<evidence type="ECO:0000256" key="3">
    <source>
        <dbReference type="ARBA" id="ARBA00023163"/>
    </source>
</evidence>
<evidence type="ECO:0000259" key="4">
    <source>
        <dbReference type="PROSITE" id="PS50043"/>
    </source>
</evidence>
<dbReference type="STRING" id="463040.CAL15_12300"/>
<evidence type="ECO:0000313" key="6">
    <source>
        <dbReference type="Proteomes" id="UP000194161"/>
    </source>
</evidence>
<dbReference type="Gene3D" id="3.40.50.2300">
    <property type="match status" value="1"/>
</dbReference>
<dbReference type="OrthoDB" id="8967153at2"/>
<dbReference type="AlphaFoldDB" id="A0A1W6ZCG4"/>
<protein>
    <submittedName>
        <fullName evidence="5">Helix-turn-helix transcriptional regulator</fullName>
    </submittedName>
</protein>
<name>A0A1W6ZCG4_9BORD</name>
<keyword evidence="6" id="KW-1185">Reference proteome</keyword>
<dbReference type="PANTHER" id="PTHR43214:SF41">
    <property type="entry name" value="NITRATE_NITRITE RESPONSE REGULATOR PROTEIN NARP"/>
    <property type="match status" value="1"/>
</dbReference>
<dbReference type="RefSeq" id="WP_086078852.1">
    <property type="nucleotide sequence ID" value="NZ_CP021111.1"/>
</dbReference>
<evidence type="ECO:0000256" key="2">
    <source>
        <dbReference type="ARBA" id="ARBA00023125"/>
    </source>
</evidence>
<proteinExistence type="predicted"/>
<accession>A0A1W6ZCG4</accession>
<sequence>MTTVLIEEYAILRVAIQHTLETALRPESVMAIDPRKLSEISMSLARPVDLLVLGISGQTDNDVQMLTSALSLLEPHHTLVLHDALDARFMLASARAGISGLLPKSSTPAAIAAAVDLVLAGGQCFPYSIVEAAQPRAPMPGRGPSAVRMLTPRQEEILRLLAKGRTMREISREIGISVATVKSHARTLYWKLNARNLAEAAYIAVQEGLLKDEQPDAADKPE</sequence>
<dbReference type="PANTHER" id="PTHR43214">
    <property type="entry name" value="TWO-COMPONENT RESPONSE REGULATOR"/>
    <property type="match status" value="1"/>
</dbReference>
<dbReference type="Proteomes" id="UP000194161">
    <property type="component" value="Chromosome"/>
</dbReference>
<dbReference type="InterPro" id="IPR039420">
    <property type="entry name" value="WalR-like"/>
</dbReference>
<dbReference type="SUPFAM" id="SSF52172">
    <property type="entry name" value="CheY-like"/>
    <property type="match status" value="1"/>
</dbReference>